<reference evidence="2" key="1">
    <citation type="submission" date="2022-04" db="EMBL/GenBank/DDBJ databases">
        <title>A new insight into Amicula, a genus of tiny marine littoral diatoms with the description of two new tropical species and the largest mitogenome known for a stramenopile.</title>
        <authorList>
            <person name="Gastineau R."/>
            <person name="Li C."/>
            <person name="Ashworth M.P."/>
            <person name="Witkowski A."/>
            <person name="Turmel M."/>
            <person name="Gorecka E."/>
            <person name="Frankovich T.A."/>
            <person name="Wachnicka A."/>
            <person name="Lobban C.S."/>
            <person name="Theriot E.C."/>
            <person name="Otis C."/>
            <person name="Dabek P."/>
            <person name="Binczewska A."/>
            <person name="Lemieux C."/>
        </authorList>
    </citation>
    <scope>NUCLEOTIDE SEQUENCE</scope>
    <source>
        <strain evidence="2">GU52X-4 cfCalB7</strain>
    </source>
</reference>
<dbReference type="Pfam" id="PF08388">
    <property type="entry name" value="GIIM"/>
    <property type="match status" value="1"/>
</dbReference>
<dbReference type="Pfam" id="PF00078">
    <property type="entry name" value="RVT_1"/>
    <property type="match status" value="1"/>
</dbReference>
<evidence type="ECO:0000259" key="1">
    <source>
        <dbReference type="PROSITE" id="PS50878"/>
    </source>
</evidence>
<dbReference type="InterPro" id="IPR043502">
    <property type="entry name" value="DNA/RNA_pol_sf"/>
</dbReference>
<evidence type="ECO:0000313" key="2">
    <source>
        <dbReference type="EMBL" id="WAK85045.1"/>
    </source>
</evidence>
<feature type="domain" description="Reverse transcriptase" evidence="1">
    <location>
        <begin position="119"/>
        <end position="380"/>
    </location>
</feature>
<name>A0A9E8Z7A8_9STRA</name>
<dbReference type="PROSITE" id="PS50878">
    <property type="entry name" value="RT_POL"/>
    <property type="match status" value="1"/>
</dbReference>
<organism evidence="2">
    <name type="scientific">Amicula sp. isolate GU52X-4 cfCalB7</name>
    <dbReference type="NCBI Taxonomy" id="3003489"/>
    <lineage>
        <taxon>Eukaryota</taxon>
        <taxon>Sar</taxon>
        <taxon>Stramenopiles</taxon>
        <taxon>Ochrophyta</taxon>
        <taxon>Bacillariophyta</taxon>
        <taxon>Bacillariophyceae</taxon>
        <taxon>Bacillariophycidae</taxon>
        <taxon>Naviculales</taxon>
        <taxon>Naviculaceae</taxon>
        <taxon>Amicula</taxon>
    </lineage>
</organism>
<protein>
    <recommendedName>
        <fullName evidence="1">Reverse transcriptase domain-containing protein</fullName>
    </recommendedName>
</protein>
<dbReference type="EMBL" id="ON390794">
    <property type="protein sequence ID" value="WAK85045.1"/>
    <property type="molecule type" value="Genomic_DNA"/>
</dbReference>
<keyword evidence="2" id="KW-0496">Mitochondrion</keyword>
<dbReference type="SUPFAM" id="SSF56672">
    <property type="entry name" value="DNA/RNA polymerases"/>
    <property type="match status" value="1"/>
</dbReference>
<dbReference type="InterPro" id="IPR013597">
    <property type="entry name" value="Mat_intron_G2"/>
</dbReference>
<proteinExistence type="predicted"/>
<dbReference type="AlphaFoldDB" id="A0A9E8Z7A8"/>
<dbReference type="InterPro" id="IPR000477">
    <property type="entry name" value="RT_dom"/>
</dbReference>
<accession>A0A9E8Z7A8</accession>
<dbReference type="PANTHER" id="PTHR34047">
    <property type="entry name" value="NUCLEAR INTRON MATURASE 1, MITOCHONDRIAL-RELATED"/>
    <property type="match status" value="1"/>
</dbReference>
<geneLocation type="mitochondrion" evidence="2"/>
<gene>
    <name evidence="2" type="primary">orf737</name>
</gene>
<sequence>MPKDCRLSDDEIKKVELDVESYNLDLINILLKKTLIKTIQKNYKGQPVKRVWIDNKNSLEDKLLGIPTLRDRVLQKIIWLSILPIAEFQADTFSFAYRPRRSALMCTSILYNRCVQTQKFPRKKYLPFEVNKTIYEKHPPKSRISCRALLRSFGKKQRKRRKLYKKKFYILKTLKSKSKSGSSNKKFKFSKYITIWNFDIQKCFDNINHQKIIKLTPLCDKYLFFLKQWLIAPIVGPQKKGSKLTVSVKPKCGIPQGSIIGPGISNLVLDGIDDLLLKLKRNGKIISKSFLNNKAISFLDKLSVSNFITKNHYNPKTDISYLRYADDIIFYGFHNKETFLLIQNEVTKFLADRSLSIKPSTNNIFQFKPNSAFSFLGFRYFFPSRFYKKKLNSGKFTKKRYTPFNIAENRFSLNLRSRIFIIIDQNAFNIFKTRIRKIFKKGHFYLSVAQLIDILNEKMKGFALYFSYSEKIRIQLNSLDNSIRKWFWKWLKKKYGSKPKLLTFLHQNYLNIDNFFVAEKKILIPLCKVNVNGQRSLISMVPPKELLKKNIFLNSEEYNAFDLSQNRLTALNLLLRNKELTLKQFQLVLLNRQQDLCSICNGLIDISNEKGQFHYNPPVICLRKKLFCILLEISEFEDVFSLPPNCPNILKTINFYQDESIIIDIWKEQVFDIWAQITLAHKKCNQEDGNLLAKESKKEIAQIKKLFPNCIYPFYSKINLFVRNACSKPTKYLLNKK</sequence>
<dbReference type="PANTHER" id="PTHR34047:SF2">
    <property type="entry name" value="NUCLEAR INTRON MATURASE 1, MITOCHONDRIAL"/>
    <property type="match status" value="1"/>
</dbReference>
<dbReference type="InterPro" id="IPR051083">
    <property type="entry name" value="GrpII_Intron_Splice-Mob/Def"/>
</dbReference>
<dbReference type="CDD" id="cd01651">
    <property type="entry name" value="RT_G2_intron"/>
    <property type="match status" value="1"/>
</dbReference>